<gene>
    <name evidence="1" type="ORF">E7681_14020</name>
</gene>
<keyword evidence="2" id="KW-1185">Reference proteome</keyword>
<dbReference type="InterPro" id="IPR027417">
    <property type="entry name" value="P-loop_NTPase"/>
</dbReference>
<dbReference type="AlphaFoldDB" id="A0A4S3M772"/>
<organism evidence="1 2">
    <name type="scientific">Thalassobius vesicularis</name>
    <dbReference type="NCBI Taxonomy" id="1294297"/>
    <lineage>
        <taxon>Bacteria</taxon>
        <taxon>Pseudomonadati</taxon>
        <taxon>Pseudomonadota</taxon>
        <taxon>Alphaproteobacteria</taxon>
        <taxon>Rhodobacterales</taxon>
        <taxon>Roseobacteraceae</taxon>
        <taxon>Thalassovita</taxon>
    </lineage>
</organism>
<dbReference type="SUPFAM" id="SSF52540">
    <property type="entry name" value="P-loop containing nucleoside triphosphate hydrolases"/>
    <property type="match status" value="1"/>
</dbReference>
<reference evidence="1 2" key="1">
    <citation type="submission" date="2019-04" db="EMBL/GenBank/DDBJ databases">
        <title>Draft genome sequence of Youngimonas vesicularis.</title>
        <authorList>
            <person name="Hameed A."/>
        </authorList>
    </citation>
    <scope>NUCLEOTIDE SEQUENCE [LARGE SCALE GENOMIC DNA]</scope>
    <source>
        <strain evidence="1 2">CC-AMW-E</strain>
    </source>
</reference>
<proteinExistence type="predicted"/>
<evidence type="ECO:0000313" key="2">
    <source>
        <dbReference type="Proteomes" id="UP000306113"/>
    </source>
</evidence>
<dbReference type="EMBL" id="SSMD01000006">
    <property type="protein sequence ID" value="THD73029.1"/>
    <property type="molecule type" value="Genomic_DNA"/>
</dbReference>
<dbReference type="RefSeq" id="WP_136339924.1">
    <property type="nucleotide sequence ID" value="NZ_SSMD01000006.1"/>
</dbReference>
<comment type="caution">
    <text evidence="1">The sequence shown here is derived from an EMBL/GenBank/DDBJ whole genome shotgun (WGS) entry which is preliminary data.</text>
</comment>
<evidence type="ECO:0008006" key="3">
    <source>
        <dbReference type="Google" id="ProtNLM"/>
    </source>
</evidence>
<sequence length="209" mass="23276">MLVFANANLVFFAVPKTGSTAYHLALKGQADIVLAGRASIKHMTARKYDRHLAPYLKAAHGLTPERLAVIRDPVEQLRSWYKYRCRPNPKGEPSVVSRLSFDDFITAVISKRPPDYARVGDQRTFVSSGKGELRVDHLIAYERPTVLRQFLADRLGKPVKTKPHNVSPDIPAPLSADVEVALRLARAPEFELHQRILEAGGHLVTPLGK</sequence>
<name>A0A4S3M772_9RHOB</name>
<dbReference type="Gene3D" id="3.40.50.300">
    <property type="entry name" value="P-loop containing nucleotide triphosphate hydrolases"/>
    <property type="match status" value="1"/>
</dbReference>
<accession>A0A4S3M772</accession>
<protein>
    <recommendedName>
        <fullName evidence="3">Gamma-glutamyl kinase</fullName>
    </recommendedName>
</protein>
<evidence type="ECO:0000313" key="1">
    <source>
        <dbReference type="EMBL" id="THD73029.1"/>
    </source>
</evidence>
<dbReference type="Proteomes" id="UP000306113">
    <property type="component" value="Unassembled WGS sequence"/>
</dbReference>
<dbReference type="OrthoDB" id="7687351at2"/>